<accession>A0AAV4HTS9</accession>
<dbReference type="Proteomes" id="UP000762676">
    <property type="component" value="Unassembled WGS sequence"/>
</dbReference>
<keyword evidence="2" id="KW-1133">Transmembrane helix</keyword>
<keyword evidence="2" id="KW-0472">Membrane</keyword>
<evidence type="ECO:0000256" key="1">
    <source>
        <dbReference type="SAM" id="MobiDB-lite"/>
    </source>
</evidence>
<evidence type="ECO:0000256" key="2">
    <source>
        <dbReference type="SAM" id="Phobius"/>
    </source>
</evidence>
<name>A0AAV4HTS9_9GAST</name>
<reference evidence="3 4" key="1">
    <citation type="journal article" date="2021" name="Elife">
        <title>Chloroplast acquisition without the gene transfer in kleptoplastic sea slugs, Plakobranchus ocellatus.</title>
        <authorList>
            <person name="Maeda T."/>
            <person name="Takahashi S."/>
            <person name="Yoshida T."/>
            <person name="Shimamura S."/>
            <person name="Takaki Y."/>
            <person name="Nagai Y."/>
            <person name="Toyoda A."/>
            <person name="Suzuki Y."/>
            <person name="Arimoto A."/>
            <person name="Ishii H."/>
            <person name="Satoh N."/>
            <person name="Nishiyama T."/>
            <person name="Hasebe M."/>
            <person name="Maruyama T."/>
            <person name="Minagawa J."/>
            <person name="Obokata J."/>
            <person name="Shigenobu S."/>
        </authorList>
    </citation>
    <scope>NUCLEOTIDE SEQUENCE [LARGE SCALE GENOMIC DNA]</scope>
</reference>
<evidence type="ECO:0000313" key="4">
    <source>
        <dbReference type="Proteomes" id="UP000762676"/>
    </source>
</evidence>
<feature type="transmembrane region" description="Helical" evidence="2">
    <location>
        <begin position="6"/>
        <end position="39"/>
    </location>
</feature>
<keyword evidence="4" id="KW-1185">Reference proteome</keyword>
<protein>
    <submittedName>
        <fullName evidence="3">Uncharacterized protein</fullName>
    </submittedName>
</protein>
<dbReference type="AlphaFoldDB" id="A0AAV4HTS9"/>
<comment type="caution">
    <text evidence="3">The sequence shown here is derived from an EMBL/GenBank/DDBJ whole genome shotgun (WGS) entry which is preliminary data.</text>
</comment>
<feature type="region of interest" description="Disordered" evidence="1">
    <location>
        <begin position="225"/>
        <end position="275"/>
    </location>
</feature>
<organism evidence="3 4">
    <name type="scientific">Elysia marginata</name>
    <dbReference type="NCBI Taxonomy" id="1093978"/>
    <lineage>
        <taxon>Eukaryota</taxon>
        <taxon>Metazoa</taxon>
        <taxon>Spiralia</taxon>
        <taxon>Lophotrochozoa</taxon>
        <taxon>Mollusca</taxon>
        <taxon>Gastropoda</taxon>
        <taxon>Heterobranchia</taxon>
        <taxon>Euthyneura</taxon>
        <taxon>Panpulmonata</taxon>
        <taxon>Sacoglossa</taxon>
        <taxon>Placobranchoidea</taxon>
        <taxon>Plakobranchidae</taxon>
        <taxon>Elysia</taxon>
    </lineage>
</organism>
<gene>
    <name evidence="3" type="ORF">ElyMa_001092000</name>
</gene>
<evidence type="ECO:0000313" key="3">
    <source>
        <dbReference type="EMBL" id="GFS01247.1"/>
    </source>
</evidence>
<dbReference type="EMBL" id="BMAT01002201">
    <property type="protein sequence ID" value="GFS01247.1"/>
    <property type="molecule type" value="Genomic_DNA"/>
</dbReference>
<sequence length="275" mass="28508">MGIVVVVVVVVVVAVVEVAVVVVAAAVVVIKVVVVVAAVESKLIQEKANKSDLQGLGGVDVPEDLLNTLKNIQDELQALKDGQLRDTGPTDKTSLSLPVGIVDLDTPLSVSQFVNSAPGQPEVSPPKTPPLPACHSPVPNVLQGDMVPNPVSTQTRFNAFTFLPDKGGPRFSDSESISPEDLVCHAYPSPSPPPCLSTVPSSHSSNAISPVTPPLPNMAPRLLPPIGFNGDAQFPVEDPPPGPHPTSGSSGIRLQPPGSLTSFSPPPIRIESAMV</sequence>
<keyword evidence="2" id="KW-0812">Transmembrane</keyword>
<proteinExistence type="predicted"/>